<dbReference type="RefSeq" id="WP_196417709.1">
    <property type="nucleotide sequence ID" value="NZ_JADQTO010000017.1"/>
</dbReference>
<name>A0A931C9I3_9ACTN</name>
<protein>
    <recommendedName>
        <fullName evidence="3">Tetratricopeptide repeat protein</fullName>
    </recommendedName>
</protein>
<dbReference type="Proteomes" id="UP000598146">
    <property type="component" value="Unassembled WGS sequence"/>
</dbReference>
<accession>A0A931C9I3</accession>
<evidence type="ECO:0008006" key="3">
    <source>
        <dbReference type="Google" id="ProtNLM"/>
    </source>
</evidence>
<proteinExistence type="predicted"/>
<sequence length="163" mass="17733">MTEIDNVMVEMGRAVEQGRAGDRAGARAALEALWDSVGADGDALHRCSIAHYCADLQDAVADELEWDRRALAAVTDLTDERARRFQESLQVRAFLPSLHLNLADGYRRSGETDRARHHLGLAMDQADALPADEYGAWLRNALDRVRAALDAGSRAVLAGPVPA</sequence>
<reference evidence="1" key="1">
    <citation type="submission" date="2020-11" db="EMBL/GenBank/DDBJ databases">
        <title>Isolation and identification of active actinomycetes.</title>
        <authorList>
            <person name="Sun X."/>
        </authorList>
    </citation>
    <scope>NUCLEOTIDE SEQUENCE</scope>
    <source>
        <strain evidence="1">NEAU-A11</strain>
    </source>
</reference>
<dbReference type="AlphaFoldDB" id="A0A931C9I3"/>
<organism evidence="1 2">
    <name type="scientific">Actinoplanes aureus</name>
    <dbReference type="NCBI Taxonomy" id="2792083"/>
    <lineage>
        <taxon>Bacteria</taxon>
        <taxon>Bacillati</taxon>
        <taxon>Actinomycetota</taxon>
        <taxon>Actinomycetes</taxon>
        <taxon>Micromonosporales</taxon>
        <taxon>Micromonosporaceae</taxon>
        <taxon>Actinoplanes</taxon>
    </lineage>
</organism>
<comment type="caution">
    <text evidence="1">The sequence shown here is derived from an EMBL/GenBank/DDBJ whole genome shotgun (WGS) entry which is preliminary data.</text>
</comment>
<evidence type="ECO:0000313" key="2">
    <source>
        <dbReference type="Proteomes" id="UP000598146"/>
    </source>
</evidence>
<dbReference type="EMBL" id="JADQTO010000017">
    <property type="protein sequence ID" value="MBG0565944.1"/>
    <property type="molecule type" value="Genomic_DNA"/>
</dbReference>
<gene>
    <name evidence="1" type="ORF">I4J89_31305</name>
</gene>
<keyword evidence="2" id="KW-1185">Reference proteome</keyword>
<evidence type="ECO:0000313" key="1">
    <source>
        <dbReference type="EMBL" id="MBG0565944.1"/>
    </source>
</evidence>